<evidence type="ECO:0000313" key="2">
    <source>
        <dbReference type="EMBL" id="SEW32743.1"/>
    </source>
</evidence>
<keyword evidence="3" id="KW-1185">Reference proteome</keyword>
<dbReference type="RefSeq" id="WP_092454687.1">
    <property type="nucleotide sequence ID" value="NZ_FOJI01000010.1"/>
</dbReference>
<dbReference type="AlphaFoldDB" id="A0A1I0QY16"/>
<feature type="transmembrane region" description="Helical" evidence="1">
    <location>
        <begin position="59"/>
        <end position="81"/>
    </location>
</feature>
<organism evidence="2 3">
    <name type="scientific">[Clostridium] fimetarium</name>
    <dbReference type="NCBI Taxonomy" id="99656"/>
    <lineage>
        <taxon>Bacteria</taxon>
        <taxon>Bacillati</taxon>
        <taxon>Bacillota</taxon>
        <taxon>Clostridia</taxon>
        <taxon>Lachnospirales</taxon>
        <taxon>Lachnospiraceae</taxon>
    </lineage>
</organism>
<keyword evidence="1" id="KW-1133">Transmembrane helix</keyword>
<dbReference type="EMBL" id="FOJI01000010">
    <property type="protein sequence ID" value="SEW32743.1"/>
    <property type="molecule type" value="Genomic_DNA"/>
</dbReference>
<dbReference type="STRING" id="99656.SAMN05421659_11017"/>
<keyword evidence="1" id="KW-0812">Transmembrane</keyword>
<proteinExistence type="predicted"/>
<accession>A0A1I0QY16</accession>
<feature type="transmembrane region" description="Helical" evidence="1">
    <location>
        <begin position="35"/>
        <end position="53"/>
    </location>
</feature>
<gene>
    <name evidence="2" type="ORF">SAMN05421659_11017</name>
</gene>
<evidence type="ECO:0000256" key="1">
    <source>
        <dbReference type="SAM" id="Phobius"/>
    </source>
</evidence>
<evidence type="ECO:0000313" key="3">
    <source>
        <dbReference type="Proteomes" id="UP000199701"/>
    </source>
</evidence>
<keyword evidence="1" id="KW-0472">Membrane</keyword>
<dbReference type="Proteomes" id="UP000199701">
    <property type="component" value="Unassembled WGS sequence"/>
</dbReference>
<reference evidence="2 3" key="1">
    <citation type="submission" date="2016-10" db="EMBL/GenBank/DDBJ databases">
        <authorList>
            <person name="de Groot N.N."/>
        </authorList>
    </citation>
    <scope>NUCLEOTIDE SEQUENCE [LARGE SCALE GENOMIC DNA]</scope>
    <source>
        <strain evidence="2 3">DSM 9179</strain>
    </source>
</reference>
<name>A0A1I0QY16_9FIRM</name>
<sequence>MIRNSINFAISNLIGAIIVMILNKKFNISKKVNDIIVFTFLVTSFAIGVVFDIMTNISIYVYIYTICYGMVTGSFMGTWLVNKRNKK</sequence>
<feature type="transmembrane region" description="Helical" evidence="1">
    <location>
        <begin position="6"/>
        <end position="23"/>
    </location>
</feature>
<protein>
    <submittedName>
        <fullName evidence="2">Uncharacterized protein</fullName>
    </submittedName>
</protein>